<dbReference type="GO" id="GO:0003700">
    <property type="term" value="F:DNA-binding transcription factor activity"/>
    <property type="evidence" value="ECO:0007669"/>
    <property type="project" value="InterPro"/>
</dbReference>
<keyword evidence="2" id="KW-0238">DNA-binding</keyword>
<accession>A0A9D1P2D2</accession>
<evidence type="ECO:0000313" key="6">
    <source>
        <dbReference type="Proteomes" id="UP000824169"/>
    </source>
</evidence>
<dbReference type="Proteomes" id="UP000824169">
    <property type="component" value="Unassembled WGS sequence"/>
</dbReference>
<reference evidence="5" key="2">
    <citation type="journal article" date="2021" name="PeerJ">
        <title>Extensive microbial diversity within the chicken gut microbiome revealed by metagenomics and culture.</title>
        <authorList>
            <person name="Gilroy R."/>
            <person name="Ravi A."/>
            <person name="Getino M."/>
            <person name="Pursley I."/>
            <person name="Horton D.L."/>
            <person name="Alikhan N.F."/>
            <person name="Baker D."/>
            <person name="Gharbi K."/>
            <person name="Hall N."/>
            <person name="Watson M."/>
            <person name="Adriaenssens E.M."/>
            <person name="Foster-Nyarko E."/>
            <person name="Jarju S."/>
            <person name="Secka A."/>
            <person name="Antonio M."/>
            <person name="Oren A."/>
            <person name="Chaudhuri R.R."/>
            <person name="La Ragione R."/>
            <person name="Hildebrand F."/>
            <person name="Pallen M.J."/>
        </authorList>
    </citation>
    <scope>NUCLEOTIDE SEQUENCE</scope>
    <source>
        <strain evidence="5">CHK188-20938</strain>
    </source>
</reference>
<evidence type="ECO:0000259" key="4">
    <source>
        <dbReference type="PROSITE" id="PS01124"/>
    </source>
</evidence>
<dbReference type="Pfam" id="PF02311">
    <property type="entry name" value="AraC_binding"/>
    <property type="match status" value="1"/>
</dbReference>
<dbReference type="InterPro" id="IPR009057">
    <property type="entry name" value="Homeodomain-like_sf"/>
</dbReference>
<dbReference type="SUPFAM" id="SSF46689">
    <property type="entry name" value="Homeodomain-like"/>
    <property type="match status" value="2"/>
</dbReference>
<dbReference type="PANTHER" id="PTHR43280:SF2">
    <property type="entry name" value="HTH-TYPE TRANSCRIPTIONAL REGULATOR EXSA"/>
    <property type="match status" value="1"/>
</dbReference>
<evidence type="ECO:0000256" key="2">
    <source>
        <dbReference type="ARBA" id="ARBA00023125"/>
    </source>
</evidence>
<dbReference type="PROSITE" id="PS01124">
    <property type="entry name" value="HTH_ARAC_FAMILY_2"/>
    <property type="match status" value="1"/>
</dbReference>
<evidence type="ECO:0000256" key="3">
    <source>
        <dbReference type="ARBA" id="ARBA00023163"/>
    </source>
</evidence>
<dbReference type="InterPro" id="IPR018060">
    <property type="entry name" value="HTH_AraC"/>
</dbReference>
<dbReference type="InterPro" id="IPR003313">
    <property type="entry name" value="AraC-bd"/>
</dbReference>
<dbReference type="SUPFAM" id="SSF51215">
    <property type="entry name" value="Regulatory protein AraC"/>
    <property type="match status" value="1"/>
</dbReference>
<reference evidence="5" key="1">
    <citation type="submission" date="2020-10" db="EMBL/GenBank/DDBJ databases">
        <authorList>
            <person name="Gilroy R."/>
        </authorList>
    </citation>
    <scope>NUCLEOTIDE SEQUENCE</scope>
    <source>
        <strain evidence="5">CHK188-20938</strain>
    </source>
</reference>
<dbReference type="Gene3D" id="2.60.120.10">
    <property type="entry name" value="Jelly Rolls"/>
    <property type="match status" value="1"/>
</dbReference>
<organism evidence="5 6">
    <name type="scientific">Candidatus Scatomonas pullistercoris</name>
    <dbReference type="NCBI Taxonomy" id="2840920"/>
    <lineage>
        <taxon>Bacteria</taxon>
        <taxon>Bacillati</taxon>
        <taxon>Bacillota</taxon>
        <taxon>Clostridia</taxon>
        <taxon>Lachnospirales</taxon>
        <taxon>Lachnospiraceae</taxon>
        <taxon>Lachnospiraceae incertae sedis</taxon>
        <taxon>Candidatus Scatomonas</taxon>
    </lineage>
</organism>
<protein>
    <submittedName>
        <fullName evidence="5">Helix-turn-helix domain-containing protein</fullName>
    </submittedName>
</protein>
<dbReference type="InterPro" id="IPR037923">
    <property type="entry name" value="HTH-like"/>
</dbReference>
<keyword evidence="1" id="KW-0805">Transcription regulation</keyword>
<keyword evidence="3" id="KW-0804">Transcription</keyword>
<dbReference type="GO" id="GO:0043565">
    <property type="term" value="F:sequence-specific DNA binding"/>
    <property type="evidence" value="ECO:0007669"/>
    <property type="project" value="InterPro"/>
</dbReference>
<evidence type="ECO:0000313" key="5">
    <source>
        <dbReference type="EMBL" id="HIV25323.1"/>
    </source>
</evidence>
<dbReference type="EMBL" id="DVOO01000016">
    <property type="protein sequence ID" value="HIV25323.1"/>
    <property type="molecule type" value="Genomic_DNA"/>
</dbReference>
<sequence>MRAVDDTYPLDPALPMHMNRIWMGRHHHAREHFHWHSFYEISCVLSGSALCIVSGRQYAMQEGDIAVFNANEVHGWKMEKDVELLVLTFSDRLAGEEEANSAEYQSVFGGGTAAFQNKLEAGDAHTAAVRSVMLDAYQEWQSENVCRGLMLKSQGMHILTLLIRHFVARDSGKSRSAALKKADNLKLSLEYIHGSYREEVTLEAAAAAACMSPSYFSSCFHEVFGEKFTEYVTRIRLEAVQKALEESGGSVLDIAVSCGFHNMSNFYKQYRRYFHCAPRRQKENHKKA</sequence>
<feature type="domain" description="HTH araC/xylS-type" evidence="4">
    <location>
        <begin position="186"/>
        <end position="284"/>
    </location>
</feature>
<dbReference type="SMART" id="SM00342">
    <property type="entry name" value="HTH_ARAC"/>
    <property type="match status" value="1"/>
</dbReference>
<dbReference type="Gene3D" id="1.10.10.60">
    <property type="entry name" value="Homeodomain-like"/>
    <property type="match status" value="2"/>
</dbReference>
<name>A0A9D1P2D2_9FIRM</name>
<evidence type="ECO:0000256" key="1">
    <source>
        <dbReference type="ARBA" id="ARBA00023015"/>
    </source>
</evidence>
<gene>
    <name evidence="5" type="ORF">IAB71_05985</name>
</gene>
<dbReference type="InterPro" id="IPR014710">
    <property type="entry name" value="RmlC-like_jellyroll"/>
</dbReference>
<comment type="caution">
    <text evidence="5">The sequence shown here is derived from an EMBL/GenBank/DDBJ whole genome shotgun (WGS) entry which is preliminary data.</text>
</comment>
<dbReference type="PANTHER" id="PTHR43280">
    <property type="entry name" value="ARAC-FAMILY TRANSCRIPTIONAL REGULATOR"/>
    <property type="match status" value="1"/>
</dbReference>
<proteinExistence type="predicted"/>
<dbReference type="AlphaFoldDB" id="A0A9D1P2D2"/>
<dbReference type="Pfam" id="PF12833">
    <property type="entry name" value="HTH_18"/>
    <property type="match status" value="1"/>
</dbReference>